<dbReference type="EMBL" id="CP003156">
    <property type="protein sequence ID" value="AEV31198.1"/>
    <property type="molecule type" value="Genomic_DNA"/>
</dbReference>
<evidence type="ECO:0008006" key="4">
    <source>
        <dbReference type="Google" id="ProtNLM"/>
    </source>
</evidence>
<dbReference type="eggNOG" id="ENOG5031M58">
    <property type="taxonomic scope" value="Bacteria"/>
</dbReference>
<accession>G8R6Q5</accession>
<keyword evidence="1" id="KW-1133">Transmembrane helix</keyword>
<gene>
    <name evidence="2" type="ordered locus">Oweho_0176</name>
</gene>
<dbReference type="STRING" id="926562.Oweho_0176"/>
<dbReference type="InterPro" id="IPR025635">
    <property type="entry name" value="DUF4293"/>
</dbReference>
<feature type="transmembrane region" description="Helical" evidence="1">
    <location>
        <begin position="7"/>
        <end position="28"/>
    </location>
</feature>
<dbReference type="Pfam" id="PF14126">
    <property type="entry name" value="DUF4293"/>
    <property type="match status" value="1"/>
</dbReference>
<dbReference type="PATRIC" id="fig|926562.3.peg.181"/>
<reference evidence="2 3" key="1">
    <citation type="journal article" date="2012" name="Stand. Genomic Sci.">
        <title>Genome sequence of the orange-pigmented seawater bacterium Owenweeksia hongkongensis type strain (UST20020801(T)).</title>
        <authorList>
            <person name="Riedel T."/>
            <person name="Held B."/>
            <person name="Nolan M."/>
            <person name="Lucas S."/>
            <person name="Lapidus A."/>
            <person name="Tice H."/>
            <person name="Del Rio T.G."/>
            <person name="Cheng J.F."/>
            <person name="Han C."/>
            <person name="Tapia R."/>
            <person name="Goodwin L.A."/>
            <person name="Pitluck S."/>
            <person name="Liolios K."/>
            <person name="Mavromatis K."/>
            <person name="Pagani I."/>
            <person name="Ivanova N."/>
            <person name="Mikhailova N."/>
            <person name="Pati A."/>
            <person name="Chen A."/>
            <person name="Palaniappan K."/>
            <person name="Rohde M."/>
            <person name="Tindall B.J."/>
            <person name="Detter J.C."/>
            <person name="Goker M."/>
            <person name="Woyke T."/>
            <person name="Bristow J."/>
            <person name="Eisen J.A."/>
            <person name="Markowitz V."/>
            <person name="Hugenholtz P."/>
            <person name="Klenk H.P."/>
            <person name="Kyrpides N.C."/>
        </authorList>
    </citation>
    <scope>NUCLEOTIDE SEQUENCE</scope>
    <source>
        <strain evidence="3">DSM 17368 / JCM 12287 / NRRL B-23963</strain>
    </source>
</reference>
<feature type="transmembrane region" description="Helical" evidence="1">
    <location>
        <begin position="72"/>
        <end position="89"/>
    </location>
</feature>
<keyword evidence="3" id="KW-1185">Reference proteome</keyword>
<proteinExistence type="predicted"/>
<keyword evidence="1" id="KW-0812">Transmembrane</keyword>
<evidence type="ECO:0000313" key="3">
    <source>
        <dbReference type="Proteomes" id="UP000005631"/>
    </source>
</evidence>
<keyword evidence="1" id="KW-0472">Membrane</keyword>
<sequence>MIQRIQSVYLLLAAVSSGIIIFFLPLFQSKAGNYMILQDPIFFGMTVLSTLISIFSIFRYKNRQQQVVSGRINIILNFVFFGMLMYMFYETFSKDGGAIGTGAFIPLAVVILVTLANRGIMKDETLVRAADRLR</sequence>
<dbReference type="KEGG" id="oho:Oweho_0176"/>
<feature type="transmembrane region" description="Helical" evidence="1">
    <location>
        <begin position="95"/>
        <end position="116"/>
    </location>
</feature>
<evidence type="ECO:0000256" key="1">
    <source>
        <dbReference type="SAM" id="Phobius"/>
    </source>
</evidence>
<dbReference type="Proteomes" id="UP000005631">
    <property type="component" value="Chromosome"/>
</dbReference>
<dbReference type="HOGENOM" id="CLU_132526_1_0_10"/>
<dbReference type="RefSeq" id="WP_014200559.1">
    <property type="nucleotide sequence ID" value="NC_016599.1"/>
</dbReference>
<feature type="transmembrane region" description="Helical" evidence="1">
    <location>
        <begin position="40"/>
        <end position="60"/>
    </location>
</feature>
<organism evidence="2 3">
    <name type="scientific">Owenweeksia hongkongensis (strain DSM 17368 / CIP 108786 / JCM 12287 / NRRL B-23963 / UST20020801)</name>
    <dbReference type="NCBI Taxonomy" id="926562"/>
    <lineage>
        <taxon>Bacteria</taxon>
        <taxon>Pseudomonadati</taxon>
        <taxon>Bacteroidota</taxon>
        <taxon>Flavobacteriia</taxon>
        <taxon>Flavobacteriales</taxon>
        <taxon>Owenweeksiaceae</taxon>
        <taxon>Owenweeksia</taxon>
    </lineage>
</organism>
<name>G8R6Q5_OWEHD</name>
<protein>
    <recommendedName>
        <fullName evidence="4">Transcription termination factor Rho</fullName>
    </recommendedName>
</protein>
<evidence type="ECO:0000313" key="2">
    <source>
        <dbReference type="EMBL" id="AEV31198.1"/>
    </source>
</evidence>
<dbReference type="AlphaFoldDB" id="G8R6Q5"/>